<proteinExistence type="inferred from homology"/>
<dbReference type="Pfam" id="PF00149">
    <property type="entry name" value="Metallophos"/>
    <property type="match status" value="1"/>
</dbReference>
<feature type="region of interest" description="Disordered" evidence="17">
    <location>
        <begin position="1"/>
        <end position="21"/>
    </location>
</feature>
<evidence type="ECO:0000256" key="3">
    <source>
        <dbReference type="ARBA" id="ARBA00008786"/>
    </source>
</evidence>
<keyword evidence="6" id="KW-0963">Cytoplasm</keyword>
<name>A0AAV1IBQ6_9CHLO</name>
<accession>A0AAV1IBQ6</accession>
<dbReference type="PANTHER" id="PTHR45668">
    <property type="entry name" value="SERINE/THREONINE-PROTEIN PHOSPHATASE 5-RELATED"/>
    <property type="match status" value="1"/>
</dbReference>
<evidence type="ECO:0000256" key="1">
    <source>
        <dbReference type="ARBA" id="ARBA00001936"/>
    </source>
</evidence>
<dbReference type="InterPro" id="IPR051134">
    <property type="entry name" value="PPP_phosphatase"/>
</dbReference>
<dbReference type="Gene3D" id="3.60.21.10">
    <property type="match status" value="1"/>
</dbReference>
<dbReference type="InterPro" id="IPR004843">
    <property type="entry name" value="Calcineurin-like_PHP"/>
</dbReference>
<comment type="subcellular location">
    <subcellularLocation>
        <location evidence="2">Cytoplasm</location>
    </subcellularLocation>
</comment>
<evidence type="ECO:0000256" key="8">
    <source>
        <dbReference type="ARBA" id="ARBA00022737"/>
    </source>
</evidence>
<keyword evidence="10 16" id="KW-0802">TPR repeat</keyword>
<dbReference type="SMART" id="SM00156">
    <property type="entry name" value="PP2Ac"/>
    <property type="match status" value="1"/>
</dbReference>
<dbReference type="InterPro" id="IPR019734">
    <property type="entry name" value="TPR_rpt"/>
</dbReference>
<organism evidence="19 20">
    <name type="scientific">Coccomyxa viridis</name>
    <dbReference type="NCBI Taxonomy" id="1274662"/>
    <lineage>
        <taxon>Eukaryota</taxon>
        <taxon>Viridiplantae</taxon>
        <taxon>Chlorophyta</taxon>
        <taxon>core chlorophytes</taxon>
        <taxon>Trebouxiophyceae</taxon>
        <taxon>Trebouxiophyceae incertae sedis</taxon>
        <taxon>Coccomyxaceae</taxon>
        <taxon>Coccomyxa</taxon>
    </lineage>
</organism>
<dbReference type="EMBL" id="CAUYUE010000011">
    <property type="protein sequence ID" value="CAK0784769.1"/>
    <property type="molecule type" value="Genomic_DNA"/>
</dbReference>
<dbReference type="PIRSF" id="PIRSF033096">
    <property type="entry name" value="PPPtase_5"/>
    <property type="match status" value="1"/>
</dbReference>
<dbReference type="SUPFAM" id="SSF48452">
    <property type="entry name" value="TPR-like"/>
    <property type="match status" value="1"/>
</dbReference>
<dbReference type="GO" id="GO:0005737">
    <property type="term" value="C:cytoplasm"/>
    <property type="evidence" value="ECO:0007669"/>
    <property type="project" value="UniProtKB-SubCell"/>
</dbReference>
<comment type="catalytic activity">
    <reaction evidence="13">
        <text>O-phospho-L-seryl-[protein] + H2O = L-seryl-[protein] + phosphate</text>
        <dbReference type="Rhea" id="RHEA:20629"/>
        <dbReference type="Rhea" id="RHEA-COMP:9863"/>
        <dbReference type="Rhea" id="RHEA-COMP:11604"/>
        <dbReference type="ChEBI" id="CHEBI:15377"/>
        <dbReference type="ChEBI" id="CHEBI:29999"/>
        <dbReference type="ChEBI" id="CHEBI:43474"/>
        <dbReference type="ChEBI" id="CHEBI:83421"/>
        <dbReference type="EC" id="3.1.3.16"/>
    </reaction>
</comment>
<keyword evidence="11" id="KW-0904">Protein phosphatase</keyword>
<evidence type="ECO:0000313" key="19">
    <source>
        <dbReference type="EMBL" id="CAK0784769.1"/>
    </source>
</evidence>
<dbReference type="Gene3D" id="1.25.40.10">
    <property type="entry name" value="Tetratricopeptide repeat domain"/>
    <property type="match status" value="1"/>
</dbReference>
<evidence type="ECO:0000256" key="6">
    <source>
        <dbReference type="ARBA" id="ARBA00022490"/>
    </source>
</evidence>
<comment type="cofactor">
    <cofactor evidence="1">
        <name>Mn(2+)</name>
        <dbReference type="ChEBI" id="CHEBI:29035"/>
    </cofactor>
</comment>
<dbReference type="EC" id="3.1.3.16" evidence="4"/>
<dbReference type="PANTHER" id="PTHR45668:SF5">
    <property type="entry name" value="SERINE_THREONINE-PROTEIN PHOSPHATASE 5"/>
    <property type="match status" value="1"/>
</dbReference>
<dbReference type="GO" id="GO:0046872">
    <property type="term" value="F:metal ion binding"/>
    <property type="evidence" value="ECO:0007669"/>
    <property type="project" value="UniProtKB-KW"/>
</dbReference>
<evidence type="ECO:0000256" key="16">
    <source>
        <dbReference type="PROSITE-ProRule" id="PRU00339"/>
    </source>
</evidence>
<dbReference type="AlphaFoldDB" id="A0AAV1IBQ6"/>
<keyword evidence="12" id="KW-0464">Manganese</keyword>
<dbReference type="SMART" id="SM00028">
    <property type="entry name" value="TPR"/>
    <property type="match status" value="3"/>
</dbReference>
<dbReference type="PROSITE" id="PS50005">
    <property type="entry name" value="TPR"/>
    <property type="match status" value="2"/>
</dbReference>
<evidence type="ECO:0000259" key="18">
    <source>
        <dbReference type="SMART" id="SM00156"/>
    </source>
</evidence>
<feature type="active site" description="Proton donor/acceptor" evidence="15">
    <location>
        <position position="306"/>
    </location>
</feature>
<evidence type="ECO:0000256" key="4">
    <source>
        <dbReference type="ARBA" id="ARBA00013081"/>
    </source>
</evidence>
<dbReference type="InterPro" id="IPR013235">
    <property type="entry name" value="PPP_dom"/>
</dbReference>
<feature type="repeat" description="TPR" evidence="16">
    <location>
        <begin position="26"/>
        <end position="59"/>
    </location>
</feature>
<keyword evidence="20" id="KW-1185">Reference proteome</keyword>
<evidence type="ECO:0000256" key="2">
    <source>
        <dbReference type="ARBA" id="ARBA00004496"/>
    </source>
</evidence>
<comment type="caution">
    <text evidence="19">The sequence shown here is derived from an EMBL/GenBank/DDBJ whole genome shotgun (WGS) entry which is preliminary data.</text>
</comment>
<keyword evidence="9" id="KW-0378">Hydrolase</keyword>
<dbReference type="InterPro" id="IPR029052">
    <property type="entry name" value="Metallo-depent_PP-like"/>
</dbReference>
<dbReference type="FunFam" id="3.60.21.10:FF:000021">
    <property type="entry name" value="Serine/threonine-protein phosphatase 5"/>
    <property type="match status" value="1"/>
</dbReference>
<dbReference type="CDD" id="cd07417">
    <property type="entry name" value="MPP_PP5_C"/>
    <property type="match status" value="1"/>
</dbReference>
<evidence type="ECO:0000256" key="5">
    <source>
        <dbReference type="ARBA" id="ARBA00020001"/>
    </source>
</evidence>
<evidence type="ECO:0000256" key="11">
    <source>
        <dbReference type="ARBA" id="ARBA00022912"/>
    </source>
</evidence>
<evidence type="ECO:0000256" key="7">
    <source>
        <dbReference type="ARBA" id="ARBA00022723"/>
    </source>
</evidence>
<evidence type="ECO:0000256" key="15">
    <source>
        <dbReference type="PIRSR" id="PIRSR033096-1"/>
    </source>
</evidence>
<dbReference type="Proteomes" id="UP001314263">
    <property type="component" value="Unassembled WGS sequence"/>
</dbReference>
<protein>
    <recommendedName>
        <fullName evidence="5">Serine/threonine-protein phosphatase 5</fullName>
        <ecNumber evidence="4">3.1.3.16</ecNumber>
    </recommendedName>
</protein>
<evidence type="ECO:0000256" key="9">
    <source>
        <dbReference type="ARBA" id="ARBA00022801"/>
    </source>
</evidence>
<sequence>MGEADHHQENGSAAPGENGMDPIAAADAAKMEANAHFKEHQFAEAVEGYTRAIELTPSNAVYYANRAAAHIHLENFGCALSDASRAIELDPKYTKGIYRRADANVGLGRMRKALTDYKRAAQVNPRDPDLRKKLAHCEKEVKRIRFEEAVATPDEKPAAEELELSSMPVEDSYDGPMMEGNEEGGYTLTRDFVVAMIEHFKAQKLIHKRFAFQILTQARDALAKLPTLVDVSIPDDKHITVCGDTHGQFYDLCNLFELNGLPSEDNRYLFNGDFVDRGSFSLEVILTLMAFKVLYPQHMHLARGNHESQSMNKIYGFEGEVKHKYNGMMADIFKETFWWLPLAHVLNRRVLVVHGGLFSQDGVKLDDIRAVNRYREPPEEGLMCELLWSDPQPGSGRAPSKRGVGVAFGADVTQRFLQDNGLELLVRSHEVKDEGYEVEHNGYCVTVFSAPNYCDQMNNKGAWIRFSGKDMTPQFTQFEAVPHPNVRAMAYAGNFYSSMLGM</sequence>
<evidence type="ECO:0000256" key="12">
    <source>
        <dbReference type="ARBA" id="ARBA00023211"/>
    </source>
</evidence>
<dbReference type="GO" id="GO:0004722">
    <property type="term" value="F:protein serine/threonine phosphatase activity"/>
    <property type="evidence" value="ECO:0007669"/>
    <property type="project" value="UniProtKB-EC"/>
</dbReference>
<evidence type="ECO:0000256" key="14">
    <source>
        <dbReference type="ARBA" id="ARBA00048336"/>
    </source>
</evidence>
<dbReference type="InterPro" id="IPR011990">
    <property type="entry name" value="TPR-like_helical_dom_sf"/>
</dbReference>
<keyword evidence="7" id="KW-0479">Metal-binding</keyword>
<dbReference type="InterPro" id="IPR041753">
    <property type="entry name" value="PP5_C"/>
</dbReference>
<comment type="similarity">
    <text evidence="3">Belongs to the PPP phosphatase family. PP-5 (PP-T) subfamily.</text>
</comment>
<dbReference type="Pfam" id="PF08321">
    <property type="entry name" value="PPP5"/>
    <property type="match status" value="1"/>
</dbReference>
<feature type="repeat" description="TPR" evidence="16">
    <location>
        <begin position="94"/>
        <end position="127"/>
    </location>
</feature>
<dbReference type="InterPro" id="IPR006186">
    <property type="entry name" value="Ser/Thr-sp_prot-phosphatase"/>
</dbReference>
<evidence type="ECO:0000256" key="13">
    <source>
        <dbReference type="ARBA" id="ARBA00047761"/>
    </source>
</evidence>
<evidence type="ECO:0000256" key="17">
    <source>
        <dbReference type="SAM" id="MobiDB-lite"/>
    </source>
</evidence>
<dbReference type="PRINTS" id="PR00114">
    <property type="entry name" value="STPHPHTASE"/>
</dbReference>
<keyword evidence="8" id="KW-0677">Repeat</keyword>
<reference evidence="19 20" key="1">
    <citation type="submission" date="2023-10" db="EMBL/GenBank/DDBJ databases">
        <authorList>
            <person name="Maclean D."/>
            <person name="Macfadyen A."/>
        </authorList>
    </citation>
    <scope>NUCLEOTIDE SEQUENCE [LARGE SCALE GENOMIC DNA]</scope>
</reference>
<dbReference type="SUPFAM" id="SSF56300">
    <property type="entry name" value="Metallo-dependent phosphatases"/>
    <property type="match status" value="1"/>
</dbReference>
<evidence type="ECO:0000256" key="10">
    <source>
        <dbReference type="ARBA" id="ARBA00022803"/>
    </source>
</evidence>
<comment type="catalytic activity">
    <reaction evidence="14">
        <text>O-phospho-L-threonyl-[protein] + H2O = L-threonyl-[protein] + phosphate</text>
        <dbReference type="Rhea" id="RHEA:47004"/>
        <dbReference type="Rhea" id="RHEA-COMP:11060"/>
        <dbReference type="Rhea" id="RHEA-COMP:11605"/>
        <dbReference type="ChEBI" id="CHEBI:15377"/>
        <dbReference type="ChEBI" id="CHEBI:30013"/>
        <dbReference type="ChEBI" id="CHEBI:43474"/>
        <dbReference type="ChEBI" id="CHEBI:61977"/>
        <dbReference type="EC" id="3.1.3.16"/>
    </reaction>
</comment>
<gene>
    <name evidence="19" type="ORF">CVIRNUC_007973</name>
</gene>
<feature type="domain" description="Serine/threonine specific protein phosphatases" evidence="18">
    <location>
        <begin position="206"/>
        <end position="482"/>
    </location>
</feature>
<evidence type="ECO:0000313" key="20">
    <source>
        <dbReference type="Proteomes" id="UP001314263"/>
    </source>
</evidence>